<feature type="signal peptide" evidence="2">
    <location>
        <begin position="1"/>
        <end position="21"/>
    </location>
</feature>
<evidence type="ECO:0000256" key="1">
    <source>
        <dbReference type="SAM" id="Phobius"/>
    </source>
</evidence>
<evidence type="ECO:0000313" key="4">
    <source>
        <dbReference type="Proteomes" id="UP000692954"/>
    </source>
</evidence>
<dbReference type="Proteomes" id="UP000692954">
    <property type="component" value="Unassembled WGS sequence"/>
</dbReference>
<keyword evidence="1" id="KW-0472">Membrane</keyword>
<evidence type="ECO:0008006" key="5">
    <source>
        <dbReference type="Google" id="ProtNLM"/>
    </source>
</evidence>
<accession>A0A8S1NFL5</accession>
<dbReference type="CDD" id="cd00064">
    <property type="entry name" value="FU"/>
    <property type="match status" value="1"/>
</dbReference>
<feature type="transmembrane region" description="Helical" evidence="1">
    <location>
        <begin position="734"/>
        <end position="756"/>
    </location>
</feature>
<proteinExistence type="predicted"/>
<name>A0A8S1NFL5_9CILI</name>
<sequence length="933" mass="109783">MIKIFSVKLLLIIQLIKQVVSECIFFSYQPILDKPNFEIEEHLSEYIIKQQENIGYGIWMKYSPFKEYNDLVDRSSLQQNYANYQQITKGGQFIYSIEQGETMQSLIIVFVNIDPERKFIEHHIYHNFGQTQNNLQFIFDNEIYEGVWIMFFVYIDADLKKTTYGFYNHKKGIQTQVIYEIPLLEQKIKHIQGGLYQYRDQQQQLVMLSKFTGTLSYAFTSKQDDISIDINVCVERFMRYYYCSAFYYVLTNYNQEMKGNSYINQTIIELDSPKYAIHGWIILNSINQSYLETTIFRITINKDYNDDLNLGDRVALLKYFQSKIPRENGFEISTYSYQFPVKTSYQCQDDDKILEFKDQYSELFIQWHQIQYEFGSDRTNGQPLFQIYFPSIDQNRKFSWNKSIRHFKEVQFQIYIGGDDYANSYLKGFISEMLFTIFCESDPIMIPPCHSTCNTCNGPTKQNCLSCSENNFRYLYKVENSCLCQDGYFENDSGSCESMAKLFPYISKQEFKIGCQLEGYEICDDEQIVCLFGYFYYNKQCIQCPNYNDIYSSTHFSCFNCVSQPSEFSQNLTCFEEAQTFKTTKIILMKLNRKIQIRLAIMKYLLVQIKPLNQSYVLIVFRKTSANLVIFSQIINAKTVQKVVKFVQILIIVINVTQIIIKILKINANYVKFVQLAQALEMISIARLVKRTKYQQLQIAFNVEGIAIIAMKINTVIIAQDLLKNTIFLQMEQIVIFVLQIIAYFVLITFQTTTFIQLHQIFNFQLLIQIFAKLMQVVLCAKKTTFIIRSHKNVNQNQAKLIAILLQSLNLILARNVLQVWKVQRQFKFLYVKILSFVQNAQIITVIIKTFVLFVKMVIIQIFQLDSAIFVQIFARHVFNKIKNIGTIGNGIQKHFISFFLIVITIIPLKLLHLQQHKKIWKLFAPHVLLIIF</sequence>
<reference evidence="3" key="1">
    <citation type="submission" date="2021-01" db="EMBL/GenBank/DDBJ databases">
        <authorList>
            <consortium name="Genoscope - CEA"/>
            <person name="William W."/>
        </authorList>
    </citation>
    <scope>NUCLEOTIDE SEQUENCE</scope>
</reference>
<keyword evidence="1" id="KW-0812">Transmembrane</keyword>
<comment type="caution">
    <text evidence="3">The sequence shown here is derived from an EMBL/GenBank/DDBJ whole genome shotgun (WGS) entry which is preliminary data.</text>
</comment>
<feature type="transmembrane region" description="Helical" evidence="1">
    <location>
        <begin position="853"/>
        <end position="875"/>
    </location>
</feature>
<keyword evidence="4" id="KW-1185">Reference proteome</keyword>
<feature type="transmembrane region" description="Helical" evidence="1">
    <location>
        <begin position="646"/>
        <end position="664"/>
    </location>
</feature>
<feature type="chain" id="PRO_5035822395" description="Insulin-like growth factor binding protein, N-terminal" evidence="2">
    <location>
        <begin position="22"/>
        <end position="933"/>
    </location>
</feature>
<organism evidence="3 4">
    <name type="scientific">Paramecium sonneborni</name>
    <dbReference type="NCBI Taxonomy" id="65129"/>
    <lineage>
        <taxon>Eukaryota</taxon>
        <taxon>Sar</taxon>
        <taxon>Alveolata</taxon>
        <taxon>Ciliophora</taxon>
        <taxon>Intramacronucleata</taxon>
        <taxon>Oligohymenophorea</taxon>
        <taxon>Peniculida</taxon>
        <taxon>Parameciidae</taxon>
        <taxon>Paramecium</taxon>
    </lineage>
</organism>
<dbReference type="EMBL" id="CAJJDN010000053">
    <property type="protein sequence ID" value="CAD8089136.1"/>
    <property type="molecule type" value="Genomic_DNA"/>
</dbReference>
<gene>
    <name evidence="3" type="ORF">PSON_ATCC_30995.1.T0530300</name>
</gene>
<protein>
    <recommendedName>
        <fullName evidence="5">Insulin-like growth factor binding protein, N-terminal</fullName>
    </recommendedName>
</protein>
<keyword evidence="1" id="KW-1133">Transmembrane helix</keyword>
<keyword evidence="2" id="KW-0732">Signal</keyword>
<dbReference type="AlphaFoldDB" id="A0A8S1NFL5"/>
<dbReference type="OrthoDB" id="300641at2759"/>
<evidence type="ECO:0000256" key="2">
    <source>
        <dbReference type="SAM" id="SignalP"/>
    </source>
</evidence>
<evidence type="ECO:0000313" key="3">
    <source>
        <dbReference type="EMBL" id="CAD8089136.1"/>
    </source>
</evidence>
<dbReference type="InterPro" id="IPR006212">
    <property type="entry name" value="Furin_repeat"/>
</dbReference>
<feature type="transmembrane region" description="Helical" evidence="1">
    <location>
        <begin position="895"/>
        <end position="912"/>
    </location>
</feature>